<dbReference type="RefSeq" id="WP_012109417.1">
    <property type="nucleotide sequence ID" value="NC_009714.1"/>
</dbReference>
<gene>
    <name evidence="1" type="ordered locus">CHAB381_1582</name>
</gene>
<sequence length="114" mass="12555">MAKCLVRNVIGDRTFGFLVSADSATAKGFCENFLDGTFEIFENVAKSGNPVETLVNKVTLTGKSNDGRKATFSFYAKSNLNEDEIRAAVLNKTFNQVKFDEVYIISMNQIKIGA</sequence>
<organism evidence="1 2">
    <name type="scientific">Campylobacter hominis (strain ATCC BAA-381 / DSM 21671 / CCUG 45161 / LMG 19568 / NCTC 13146 / CH001A)</name>
    <dbReference type="NCBI Taxonomy" id="360107"/>
    <lineage>
        <taxon>Bacteria</taxon>
        <taxon>Pseudomonadati</taxon>
        <taxon>Campylobacterota</taxon>
        <taxon>Epsilonproteobacteria</taxon>
        <taxon>Campylobacterales</taxon>
        <taxon>Campylobacteraceae</taxon>
        <taxon>Campylobacter</taxon>
    </lineage>
</organism>
<accession>A7I3M1</accession>
<dbReference type="eggNOG" id="ENOG5032JZY">
    <property type="taxonomic scope" value="Bacteria"/>
</dbReference>
<dbReference type="Proteomes" id="UP000002407">
    <property type="component" value="Chromosome"/>
</dbReference>
<proteinExistence type="predicted"/>
<protein>
    <submittedName>
        <fullName evidence="1">Uncharacterized protein</fullName>
    </submittedName>
</protein>
<dbReference type="HOGENOM" id="CLU_170423_0_0_7"/>
<reference evidence="2" key="1">
    <citation type="submission" date="2007-07" db="EMBL/GenBank/DDBJ databases">
        <title>Complete genome sequence of Campylobacter hominis ATCC BAA-381, a commensal isolated from the human gastrointestinal tract.</title>
        <authorList>
            <person name="Fouts D.E."/>
            <person name="Mongodin E.F."/>
            <person name="Puiu D."/>
            <person name="Sebastian Y."/>
            <person name="Miller W.G."/>
            <person name="Mandrell R.E."/>
            <person name="Nelson K.E."/>
        </authorList>
    </citation>
    <scope>NUCLEOTIDE SEQUENCE [LARGE SCALE GENOMIC DNA]</scope>
    <source>
        <strain evidence="2">ATCC BAA-381 / LMG 19568 / NCTC 13146 / CH001A</strain>
    </source>
</reference>
<evidence type="ECO:0000313" key="2">
    <source>
        <dbReference type="Proteomes" id="UP000002407"/>
    </source>
</evidence>
<name>A7I3M1_CAMHC</name>
<evidence type="ECO:0000313" key="1">
    <source>
        <dbReference type="EMBL" id="ABS52362.1"/>
    </source>
</evidence>
<dbReference type="STRING" id="360107.CHAB381_1582"/>
<dbReference type="EMBL" id="CP000776">
    <property type="protein sequence ID" value="ABS52362.1"/>
    <property type="molecule type" value="Genomic_DNA"/>
</dbReference>
<keyword evidence="2" id="KW-1185">Reference proteome</keyword>
<dbReference type="KEGG" id="cha:CHAB381_1582"/>
<dbReference type="AlphaFoldDB" id="A7I3M1"/>
<dbReference type="OrthoDB" id="5362175at2"/>